<dbReference type="AlphaFoldDB" id="A0A7N4PK43"/>
<accession>A0A7N4PK43</accession>
<dbReference type="PANTHER" id="PTHR28674">
    <property type="entry name" value="SIMILAR TO DNA SEGMENT, CHR 10, WAYNE STATE UNIVERSITY 102,-EXPRESSED"/>
    <property type="match status" value="1"/>
</dbReference>
<dbReference type="GO" id="GO:0000492">
    <property type="term" value="P:box C/D snoRNP assembly"/>
    <property type="evidence" value="ECO:0007669"/>
    <property type="project" value="InterPro"/>
</dbReference>
<name>A0A7N4PK43_SARHA</name>
<dbReference type="Ensembl" id="ENSSHAT00000031592.1">
    <property type="protein sequence ID" value="ENSSHAP00000039685.1"/>
    <property type="gene ID" value="ENSSHAG00000029209.1"/>
</dbReference>
<dbReference type="GeneTree" id="ENSGT00390000000376"/>
<dbReference type="InterPro" id="IPR027921">
    <property type="entry name" value="NOPCHAP1"/>
</dbReference>
<evidence type="ECO:0000256" key="1">
    <source>
        <dbReference type="SAM" id="MobiDB-lite"/>
    </source>
</evidence>
<dbReference type="PANTHER" id="PTHR28674:SF1">
    <property type="entry name" value="NOP PROTEIN CHAPERONE 1"/>
    <property type="match status" value="1"/>
</dbReference>
<organism evidence="2 3">
    <name type="scientific">Sarcophilus harrisii</name>
    <name type="common">Tasmanian devil</name>
    <name type="synonym">Sarcophilus laniarius</name>
    <dbReference type="NCBI Taxonomy" id="9305"/>
    <lineage>
        <taxon>Eukaryota</taxon>
        <taxon>Metazoa</taxon>
        <taxon>Chordata</taxon>
        <taxon>Craniata</taxon>
        <taxon>Vertebrata</taxon>
        <taxon>Euteleostomi</taxon>
        <taxon>Mammalia</taxon>
        <taxon>Metatheria</taxon>
        <taxon>Dasyuromorphia</taxon>
        <taxon>Dasyuridae</taxon>
        <taxon>Sarcophilus</taxon>
    </lineage>
</organism>
<feature type="region of interest" description="Disordered" evidence="1">
    <location>
        <begin position="30"/>
        <end position="53"/>
    </location>
</feature>
<proteinExistence type="predicted"/>
<feature type="compositionally biased region" description="Low complexity" evidence="1">
    <location>
        <begin position="174"/>
        <end position="184"/>
    </location>
</feature>
<evidence type="ECO:0000313" key="3">
    <source>
        <dbReference type="Proteomes" id="UP000007648"/>
    </source>
</evidence>
<protein>
    <submittedName>
        <fullName evidence="2">Uncharacterized protein</fullName>
    </submittedName>
</protein>
<reference evidence="2" key="3">
    <citation type="submission" date="2025-09" db="UniProtKB">
        <authorList>
            <consortium name="Ensembl"/>
        </authorList>
    </citation>
    <scope>IDENTIFICATION</scope>
</reference>
<feature type="region of interest" description="Disordered" evidence="1">
    <location>
        <begin position="174"/>
        <end position="221"/>
    </location>
</feature>
<dbReference type="Proteomes" id="UP000007648">
    <property type="component" value="Unassembled WGS sequence"/>
</dbReference>
<reference evidence="2 3" key="1">
    <citation type="journal article" date="2011" name="Proc. Natl. Acad. Sci. U.S.A.">
        <title>Genetic diversity and population structure of the endangered marsupial Sarcophilus harrisii (Tasmanian devil).</title>
        <authorList>
            <person name="Miller W."/>
            <person name="Hayes V.M."/>
            <person name="Ratan A."/>
            <person name="Petersen D.C."/>
            <person name="Wittekindt N.E."/>
            <person name="Miller J."/>
            <person name="Walenz B."/>
            <person name="Knight J."/>
            <person name="Qi J."/>
            <person name="Zhao F."/>
            <person name="Wang Q."/>
            <person name="Bedoya-Reina O.C."/>
            <person name="Katiyar N."/>
            <person name="Tomsho L.P."/>
            <person name="Kasson L.M."/>
            <person name="Hardie R.A."/>
            <person name="Woodbridge P."/>
            <person name="Tindall E.A."/>
            <person name="Bertelsen M.F."/>
            <person name="Dixon D."/>
            <person name="Pyecroft S."/>
            <person name="Helgen K.M."/>
            <person name="Lesk A.M."/>
            <person name="Pringle T.H."/>
            <person name="Patterson N."/>
            <person name="Zhang Y."/>
            <person name="Kreiss A."/>
            <person name="Woods G.M."/>
            <person name="Jones M.E."/>
            <person name="Schuster S.C."/>
        </authorList>
    </citation>
    <scope>NUCLEOTIDE SEQUENCE [LARGE SCALE GENOMIC DNA]</scope>
</reference>
<evidence type="ECO:0000313" key="2">
    <source>
        <dbReference type="Ensembl" id="ENSSHAP00000039685.1"/>
    </source>
</evidence>
<keyword evidence="3" id="KW-1185">Reference proteome</keyword>
<reference evidence="2" key="2">
    <citation type="submission" date="2025-08" db="UniProtKB">
        <authorList>
            <consortium name="Ensembl"/>
        </authorList>
    </citation>
    <scope>IDENTIFICATION</scope>
</reference>
<dbReference type="GO" id="GO:0062064">
    <property type="term" value="F:box C/D methylation guide snoRNP complex binding"/>
    <property type="evidence" value="ECO:0007669"/>
    <property type="project" value="TreeGrafter"/>
</dbReference>
<dbReference type="InParanoid" id="A0A7N4PK43"/>
<sequence>MCAQFVNFDVNVRTCVCSFPTPLGSSIHLRLPPPGGAGGQRPREGRKGAGVPAHAHVRPRDVFSQVSGLRGLRSRRVAGMAELGDPENGRRGRAARSGDPDGVRTSVSHDLLRAGCASAGVLERVKNFLPHIEQANKKLKEEMASGPPDLFNIENVDDSLEKIIEMDVAVVEVSSSDSEGLSSEESSESEDESSLTREVTVENMRLPKPRGRKGKIEVLDS</sequence>
<dbReference type="Pfam" id="PF15370">
    <property type="entry name" value="NOPCHAP1"/>
    <property type="match status" value="1"/>
</dbReference>
<feature type="region of interest" description="Disordered" evidence="1">
    <location>
        <begin position="80"/>
        <end position="105"/>
    </location>
</feature>